<dbReference type="EMBL" id="JMSZ01000024">
    <property type="protein sequence ID" value="KDE39722.1"/>
    <property type="molecule type" value="Genomic_DNA"/>
</dbReference>
<comment type="caution">
    <text evidence="1">The sequence shown here is derived from an EMBL/GenBank/DDBJ whole genome shotgun (WGS) entry which is preliminary data.</text>
</comment>
<name>A0A063Y5B5_9GAMM</name>
<gene>
    <name evidence="1" type="ORF">ADINL_1762</name>
</gene>
<sequence>MHPLKNDGNECANSTRLCRGMRILHVHAGVDFPACEVITRSGRPSLR</sequence>
<proteinExistence type="predicted"/>
<dbReference type="AlphaFoldDB" id="A0A063Y5B5"/>
<protein>
    <submittedName>
        <fullName evidence="1">Uncharacterized protein</fullName>
    </submittedName>
</protein>
<accession>A0A063Y5B5</accession>
<dbReference type="Proteomes" id="UP000027318">
    <property type="component" value="Unassembled WGS sequence"/>
</dbReference>
<keyword evidence="2" id="KW-1185">Reference proteome</keyword>
<organism evidence="1 2">
    <name type="scientific">Nitrincola lacisaponensis</name>
    <dbReference type="NCBI Taxonomy" id="267850"/>
    <lineage>
        <taxon>Bacteria</taxon>
        <taxon>Pseudomonadati</taxon>
        <taxon>Pseudomonadota</taxon>
        <taxon>Gammaproteobacteria</taxon>
        <taxon>Oceanospirillales</taxon>
        <taxon>Oceanospirillaceae</taxon>
        <taxon>Nitrincola</taxon>
    </lineage>
</organism>
<evidence type="ECO:0000313" key="2">
    <source>
        <dbReference type="Proteomes" id="UP000027318"/>
    </source>
</evidence>
<reference evidence="1 2" key="1">
    <citation type="journal article" date="2005" name="Int. J. Syst. Evol. Microbiol.">
        <title>Nitrincola lacisaponensis gen. nov., sp. nov., a novel alkaliphilic bacterium isolated from an alkaline, saline lake.</title>
        <authorList>
            <person name="Dimitriu P.A."/>
            <person name="Shukla S.K."/>
            <person name="Conradt J."/>
            <person name="Marquez M.C."/>
            <person name="Ventosa A."/>
            <person name="Maglia A."/>
            <person name="Peyton B.M."/>
            <person name="Pinkart H.C."/>
            <person name="Mormile M.R."/>
        </authorList>
    </citation>
    <scope>NUCLEOTIDE SEQUENCE [LARGE SCALE GENOMIC DNA]</scope>
    <source>
        <strain evidence="1 2">4CA</strain>
    </source>
</reference>
<evidence type="ECO:0000313" key="1">
    <source>
        <dbReference type="EMBL" id="KDE39722.1"/>
    </source>
</evidence>